<evidence type="ECO:0000256" key="4">
    <source>
        <dbReference type="PROSITE-ProRule" id="PRU00433"/>
    </source>
</evidence>
<dbReference type="InterPro" id="IPR009056">
    <property type="entry name" value="Cyt_c-like_dom"/>
</dbReference>
<accession>A0A2D1U6S8</accession>
<dbReference type="PANTHER" id="PTHR35889:SF3">
    <property type="entry name" value="F-BOX DOMAIN-CONTAINING PROTEIN"/>
    <property type="match status" value="1"/>
</dbReference>
<evidence type="ECO:0000313" key="8">
    <source>
        <dbReference type="Proteomes" id="UP000223749"/>
    </source>
</evidence>
<dbReference type="SUPFAM" id="SSF46626">
    <property type="entry name" value="Cytochrome c"/>
    <property type="match status" value="1"/>
</dbReference>
<feature type="domain" description="Cytochrome c" evidence="6">
    <location>
        <begin position="142"/>
        <end position="254"/>
    </location>
</feature>
<dbReference type="InterPro" id="IPR019251">
    <property type="entry name" value="DUF2231_TM"/>
</dbReference>
<feature type="transmembrane region" description="Helical" evidence="5">
    <location>
        <begin position="16"/>
        <end position="37"/>
    </location>
</feature>
<evidence type="ECO:0000259" key="6">
    <source>
        <dbReference type="PROSITE" id="PS51007"/>
    </source>
</evidence>
<feature type="transmembrane region" description="Helical" evidence="5">
    <location>
        <begin position="49"/>
        <end position="69"/>
    </location>
</feature>
<dbReference type="AlphaFoldDB" id="A0A2D1U6S8"/>
<evidence type="ECO:0000256" key="2">
    <source>
        <dbReference type="ARBA" id="ARBA00022723"/>
    </source>
</evidence>
<name>A0A2D1U6S8_9SPHI</name>
<dbReference type="OrthoDB" id="713772at2"/>
<dbReference type="Gene3D" id="3.80.10.10">
    <property type="entry name" value="Ribonuclease Inhibitor"/>
    <property type="match status" value="1"/>
</dbReference>
<dbReference type="Pfam" id="PF07635">
    <property type="entry name" value="PSCyt1"/>
    <property type="match status" value="1"/>
</dbReference>
<organism evidence="7 8">
    <name type="scientific">Pedobacter ginsengisoli</name>
    <dbReference type="NCBI Taxonomy" id="363852"/>
    <lineage>
        <taxon>Bacteria</taxon>
        <taxon>Pseudomonadati</taxon>
        <taxon>Bacteroidota</taxon>
        <taxon>Sphingobacteriia</taxon>
        <taxon>Sphingobacteriales</taxon>
        <taxon>Sphingobacteriaceae</taxon>
        <taxon>Pedobacter</taxon>
    </lineage>
</organism>
<dbReference type="Pfam" id="PF09990">
    <property type="entry name" value="DUF2231"/>
    <property type="match status" value="1"/>
</dbReference>
<dbReference type="PANTHER" id="PTHR35889">
    <property type="entry name" value="CYCLOINULO-OLIGOSACCHARIDE FRUCTANOTRANSFERASE-RELATED"/>
    <property type="match status" value="1"/>
</dbReference>
<keyword evidence="3 4" id="KW-0408">Iron</keyword>
<dbReference type="InterPro" id="IPR036909">
    <property type="entry name" value="Cyt_c-like_dom_sf"/>
</dbReference>
<keyword evidence="5" id="KW-0812">Transmembrane</keyword>
<dbReference type="GO" id="GO:0009055">
    <property type="term" value="F:electron transfer activity"/>
    <property type="evidence" value="ECO:0007669"/>
    <property type="project" value="InterPro"/>
</dbReference>
<evidence type="ECO:0000256" key="5">
    <source>
        <dbReference type="SAM" id="Phobius"/>
    </source>
</evidence>
<dbReference type="RefSeq" id="WP_099439232.1">
    <property type="nucleotide sequence ID" value="NZ_CP024091.1"/>
</dbReference>
<proteinExistence type="predicted"/>
<keyword evidence="2 4" id="KW-0479">Metal-binding</keyword>
<protein>
    <recommendedName>
        <fullName evidence="6">Cytochrome c domain-containing protein</fullName>
    </recommendedName>
</protein>
<evidence type="ECO:0000256" key="1">
    <source>
        <dbReference type="ARBA" id="ARBA00022617"/>
    </source>
</evidence>
<dbReference type="InterPro" id="IPR032675">
    <property type="entry name" value="LRR_dom_sf"/>
</dbReference>
<dbReference type="EMBL" id="CP024091">
    <property type="protein sequence ID" value="ATP57305.1"/>
    <property type="molecule type" value="Genomic_DNA"/>
</dbReference>
<dbReference type="GO" id="GO:0020037">
    <property type="term" value="F:heme binding"/>
    <property type="evidence" value="ECO:0007669"/>
    <property type="project" value="InterPro"/>
</dbReference>
<feature type="transmembrane region" description="Helical" evidence="5">
    <location>
        <begin position="81"/>
        <end position="100"/>
    </location>
</feature>
<dbReference type="Proteomes" id="UP000223749">
    <property type="component" value="Chromosome"/>
</dbReference>
<dbReference type="KEGG" id="pgs:CPT03_12890"/>
<dbReference type="SUPFAM" id="SSF52047">
    <property type="entry name" value="RNI-like"/>
    <property type="match status" value="1"/>
</dbReference>
<keyword evidence="8" id="KW-1185">Reference proteome</keyword>
<evidence type="ECO:0000313" key="7">
    <source>
        <dbReference type="EMBL" id="ATP57305.1"/>
    </source>
</evidence>
<evidence type="ECO:0000256" key="3">
    <source>
        <dbReference type="ARBA" id="ARBA00023004"/>
    </source>
</evidence>
<keyword evidence="1 4" id="KW-0349">Heme</keyword>
<gene>
    <name evidence="7" type="ORF">CPT03_12890</name>
</gene>
<dbReference type="InterPro" id="IPR011429">
    <property type="entry name" value="Cyt_c_Planctomycete-type"/>
</dbReference>
<dbReference type="PROSITE" id="PS51007">
    <property type="entry name" value="CYTC"/>
    <property type="match status" value="1"/>
</dbReference>
<sequence length="469" mass="50756">MTLLSIPDLIGRFHPILVHLPIGILLLGCLFQLLTINVKFSGLRPAVPLIYLLGGLGAVFSSVSGYLLSQSGDYDSNMVGIHQWLGISVSVISLSVYSMYKKQAKEATLNLVAVVLVVLITLTGHYGGSLTHGSDYISSALKDEGKGKAAIPPIANVQQAMTYTHMIQPLLQNRCYSCHGAEKQKGKLRLDGKDFILKGGEDGKTLVPGSAEESELIKRLLLPPSNEDHMPPKEKPQLTAEEIALLEWWVKQGADFNKKVADLKQSEQEKAVLLSFQTGAAKKENKLADIPEKEVGQADAAAVDKLKQAGVVVIPVLSSSNYLSASFVTAKASAEVLKLLEPLKKQLVWLNLANTALDDKGMLEVAKLDNLIRLNLSRTPVTDKGLALISKVNSLQYVNLVGTKVTASGVEQLRPLKGLNSIYLYQTAVAKDDEAKLKKVFAKVNLDFGGYVVPTLEKDTTEVKPPAAK</sequence>
<reference evidence="7 8" key="1">
    <citation type="submission" date="2017-10" db="EMBL/GenBank/DDBJ databases">
        <title>Whole genome of Pedobacter ginsengisoli T01R-27 isolated from tomato rhizosphere.</title>
        <authorList>
            <person name="Weon H.-Y."/>
            <person name="Lee S.A."/>
            <person name="Sang M.K."/>
            <person name="Song J."/>
        </authorList>
    </citation>
    <scope>NUCLEOTIDE SEQUENCE [LARGE SCALE GENOMIC DNA]</scope>
    <source>
        <strain evidence="7 8">T01R-27</strain>
    </source>
</reference>
<feature type="transmembrane region" description="Helical" evidence="5">
    <location>
        <begin position="107"/>
        <end position="128"/>
    </location>
</feature>
<keyword evidence="5" id="KW-0472">Membrane</keyword>
<keyword evidence="5" id="KW-1133">Transmembrane helix</keyword>
<dbReference type="GO" id="GO:0046872">
    <property type="term" value="F:metal ion binding"/>
    <property type="evidence" value="ECO:0007669"/>
    <property type="project" value="UniProtKB-KW"/>
</dbReference>